<keyword evidence="6" id="KW-0732">Signal</keyword>
<gene>
    <name evidence="9" type="primary">LOC103067723</name>
</gene>
<dbReference type="GeneID" id="103067723"/>
<proteinExistence type="inferred from homology"/>
<dbReference type="Pfam" id="PF02988">
    <property type="entry name" value="PLA2_inh"/>
    <property type="match status" value="1"/>
</dbReference>
<dbReference type="PANTHER" id="PTHR20914:SF30">
    <property type="entry name" value="LY6_PLAUR DOMAIN CONTAINING 9"/>
    <property type="match status" value="1"/>
</dbReference>
<dbReference type="Proteomes" id="UP000695026">
    <property type="component" value="Unplaced"/>
</dbReference>
<dbReference type="InterPro" id="IPR045860">
    <property type="entry name" value="Snake_toxin-like_sf"/>
</dbReference>
<dbReference type="SUPFAM" id="SSF57302">
    <property type="entry name" value="Snake toxin-like"/>
    <property type="match status" value="1"/>
</dbReference>
<feature type="signal peptide" evidence="6">
    <location>
        <begin position="1"/>
        <end position="19"/>
    </location>
</feature>
<evidence type="ECO:0000256" key="3">
    <source>
        <dbReference type="ARBA" id="ARBA00022525"/>
    </source>
</evidence>
<dbReference type="AlphaFoldDB" id="A0A9F2WKG4"/>
<dbReference type="InterPro" id="IPR004126">
    <property type="entry name" value="PLipase_A2_inh_N"/>
</dbReference>
<comment type="similarity">
    <text evidence="2">Belongs to the CNF-like-inhibitor family.</text>
</comment>
<evidence type="ECO:0000256" key="1">
    <source>
        <dbReference type="ARBA" id="ARBA00004613"/>
    </source>
</evidence>
<reference evidence="9" key="1">
    <citation type="submission" date="2025-08" db="UniProtKB">
        <authorList>
            <consortium name="RefSeq"/>
        </authorList>
    </citation>
    <scope>IDENTIFICATION</scope>
    <source>
        <tissue evidence="9">Liver</tissue>
    </source>
</reference>
<evidence type="ECO:0000256" key="4">
    <source>
        <dbReference type="ARBA" id="ARBA00023005"/>
    </source>
</evidence>
<dbReference type="PANTHER" id="PTHR20914">
    <property type="entry name" value="LY6/PLAUR DOMAIN-CONTAINING PROTEIN 8"/>
    <property type="match status" value="1"/>
</dbReference>
<evidence type="ECO:0000256" key="6">
    <source>
        <dbReference type="SAM" id="SignalP"/>
    </source>
</evidence>
<dbReference type="OMA" id="RCPACYT"/>
<evidence type="ECO:0000313" key="9">
    <source>
        <dbReference type="RefSeq" id="XP_007440058.1"/>
    </source>
</evidence>
<dbReference type="OrthoDB" id="9015741at2759"/>
<dbReference type="CDD" id="cd23588">
    <property type="entry name" value="TFP_LU_ECD_PLIG"/>
    <property type="match status" value="1"/>
</dbReference>
<dbReference type="GO" id="GO:0019834">
    <property type="term" value="F:phospholipase A2 inhibitor activity"/>
    <property type="evidence" value="ECO:0007669"/>
    <property type="project" value="UniProtKB-KW"/>
</dbReference>
<evidence type="ECO:0000256" key="2">
    <source>
        <dbReference type="ARBA" id="ARBA00006570"/>
    </source>
</evidence>
<organism evidence="8 9">
    <name type="scientific">Python bivittatus</name>
    <name type="common">Burmese python</name>
    <name type="synonym">Python molurus bivittatus</name>
    <dbReference type="NCBI Taxonomy" id="176946"/>
    <lineage>
        <taxon>Eukaryota</taxon>
        <taxon>Metazoa</taxon>
        <taxon>Chordata</taxon>
        <taxon>Craniata</taxon>
        <taxon>Vertebrata</taxon>
        <taxon>Euteleostomi</taxon>
        <taxon>Lepidosauria</taxon>
        <taxon>Squamata</taxon>
        <taxon>Bifurcata</taxon>
        <taxon>Unidentata</taxon>
        <taxon>Episquamata</taxon>
        <taxon>Toxicofera</taxon>
        <taxon>Serpentes</taxon>
        <taxon>Henophidia</taxon>
        <taxon>Pythonidae</taxon>
        <taxon>Python</taxon>
    </lineage>
</organism>
<keyword evidence="8" id="KW-1185">Reference proteome</keyword>
<name>A0A9F2WKG4_PYTBI</name>
<keyword evidence="5" id="KW-1015">Disulfide bond</keyword>
<dbReference type="CDD" id="cd23572">
    <property type="entry name" value="TFP_LU_ECD_PINLYP_rpt2"/>
    <property type="match status" value="1"/>
</dbReference>
<dbReference type="Gene3D" id="2.10.60.10">
    <property type="entry name" value="CD59"/>
    <property type="match status" value="2"/>
</dbReference>
<protein>
    <submittedName>
        <fullName evidence="9">Phospholipase A2 inhibitor and Ly6/PLAUR domain-containing protein-like</fullName>
    </submittedName>
</protein>
<dbReference type="InterPro" id="IPR050918">
    <property type="entry name" value="CNF-like_PLA2_Inhibitor"/>
</dbReference>
<feature type="domain" description="Phospholipase A2 inhibitor N-terminal" evidence="7">
    <location>
        <begin position="20"/>
        <end position="100"/>
    </location>
</feature>
<feature type="chain" id="PRO_5039892924" evidence="6">
    <location>
        <begin position="20"/>
        <end position="224"/>
    </location>
</feature>
<evidence type="ECO:0000313" key="8">
    <source>
        <dbReference type="Proteomes" id="UP000695026"/>
    </source>
</evidence>
<keyword evidence="3" id="KW-0964">Secreted</keyword>
<evidence type="ECO:0000259" key="7">
    <source>
        <dbReference type="Pfam" id="PF02988"/>
    </source>
</evidence>
<dbReference type="KEGG" id="pbi:103067723"/>
<evidence type="ECO:0000256" key="5">
    <source>
        <dbReference type="ARBA" id="ARBA00023157"/>
    </source>
</evidence>
<sequence>MEVSFVLCLLAASITLGLSRECTFCQSSGRNCQGTKQICSAAQDKCGIILLERSFGPTKQATMKSCIHSEECNKGLAVLDMGKNQNILGQVSCCEGDQCTNPARLPPRKTVTTNTKRCPACYTEPKEQSGCEEKMIDCIGQDEIYCAELFLQTKEGGKNMTITMKGCANEAFCEKKEISAIDSTFTLLPNSICRNATGAVDTMAGSFGLFLSAQAGLLLVTIFS</sequence>
<dbReference type="RefSeq" id="XP_007440058.1">
    <property type="nucleotide sequence ID" value="XM_007439996.3"/>
</dbReference>
<accession>A0A9F2WKG4</accession>
<dbReference type="GO" id="GO:0005576">
    <property type="term" value="C:extracellular region"/>
    <property type="evidence" value="ECO:0007669"/>
    <property type="project" value="UniProtKB-SubCell"/>
</dbReference>
<keyword evidence="4 9" id="KW-0593">Phospholipase A2 inhibitor</keyword>
<comment type="subcellular location">
    <subcellularLocation>
        <location evidence="1">Secreted</location>
    </subcellularLocation>
</comment>